<dbReference type="Proteomes" id="UP001237642">
    <property type="component" value="Unassembled WGS sequence"/>
</dbReference>
<sequence>MSWSLRNLGRRFLTCYKPEDCKFFEWYDNDFTGRTKDVVVHLNNRRIVLEEKLSLVEERLAMEVEKKLAVEAHNKKLGRTVKFFSYVMVVLTLTDLFLTRNLYLAKAWFHSSQPMTRSHSSELRKRYVASQNSQTAFGIEASII</sequence>
<keyword evidence="1" id="KW-0472">Membrane</keyword>
<evidence type="ECO:0000256" key="1">
    <source>
        <dbReference type="SAM" id="Phobius"/>
    </source>
</evidence>
<dbReference type="AlphaFoldDB" id="A0AAD8M762"/>
<dbReference type="InterPro" id="IPR040036">
    <property type="entry name" value="CYCLOPS"/>
</dbReference>
<feature type="transmembrane region" description="Helical" evidence="1">
    <location>
        <begin position="83"/>
        <end position="103"/>
    </location>
</feature>
<reference evidence="2" key="2">
    <citation type="submission" date="2023-05" db="EMBL/GenBank/DDBJ databases">
        <authorList>
            <person name="Schelkunov M.I."/>
        </authorList>
    </citation>
    <scope>NUCLEOTIDE SEQUENCE</scope>
    <source>
        <strain evidence="2">Hsosn_3</strain>
        <tissue evidence="2">Leaf</tissue>
    </source>
</reference>
<keyword evidence="1" id="KW-0812">Transmembrane</keyword>
<protein>
    <submittedName>
        <fullName evidence="2">Uncharacterized protein</fullName>
    </submittedName>
</protein>
<dbReference type="GO" id="GO:0036377">
    <property type="term" value="P:arbuscular mycorrhizal association"/>
    <property type="evidence" value="ECO:0007669"/>
    <property type="project" value="InterPro"/>
</dbReference>
<evidence type="ECO:0000313" key="3">
    <source>
        <dbReference type="Proteomes" id="UP001237642"/>
    </source>
</evidence>
<keyword evidence="1" id="KW-1133">Transmembrane helix</keyword>
<keyword evidence="3" id="KW-1185">Reference proteome</keyword>
<comment type="caution">
    <text evidence="2">The sequence shown here is derived from an EMBL/GenBank/DDBJ whole genome shotgun (WGS) entry which is preliminary data.</text>
</comment>
<gene>
    <name evidence="2" type="ORF">POM88_040211</name>
</gene>
<dbReference type="EMBL" id="JAUIZM010000009">
    <property type="protein sequence ID" value="KAK1364650.1"/>
    <property type="molecule type" value="Genomic_DNA"/>
</dbReference>
<dbReference type="GO" id="GO:0043565">
    <property type="term" value="F:sequence-specific DNA binding"/>
    <property type="evidence" value="ECO:0007669"/>
    <property type="project" value="InterPro"/>
</dbReference>
<dbReference type="PANTHER" id="PTHR36890">
    <property type="entry name" value="PROTEIN CYCLOPS"/>
    <property type="match status" value="1"/>
</dbReference>
<reference evidence="2" key="1">
    <citation type="submission" date="2023-02" db="EMBL/GenBank/DDBJ databases">
        <title>Genome of toxic invasive species Heracleum sosnowskyi carries increased number of genes despite the absence of recent whole-genome duplications.</title>
        <authorList>
            <person name="Schelkunov M."/>
            <person name="Shtratnikova V."/>
            <person name="Makarenko M."/>
            <person name="Klepikova A."/>
            <person name="Omelchenko D."/>
            <person name="Novikova G."/>
            <person name="Obukhova E."/>
            <person name="Bogdanov V."/>
            <person name="Penin A."/>
            <person name="Logacheva M."/>
        </authorList>
    </citation>
    <scope>NUCLEOTIDE SEQUENCE</scope>
    <source>
        <strain evidence="2">Hsosn_3</strain>
        <tissue evidence="2">Leaf</tissue>
    </source>
</reference>
<evidence type="ECO:0000313" key="2">
    <source>
        <dbReference type="EMBL" id="KAK1364650.1"/>
    </source>
</evidence>
<organism evidence="2 3">
    <name type="scientific">Heracleum sosnowskyi</name>
    <dbReference type="NCBI Taxonomy" id="360622"/>
    <lineage>
        <taxon>Eukaryota</taxon>
        <taxon>Viridiplantae</taxon>
        <taxon>Streptophyta</taxon>
        <taxon>Embryophyta</taxon>
        <taxon>Tracheophyta</taxon>
        <taxon>Spermatophyta</taxon>
        <taxon>Magnoliopsida</taxon>
        <taxon>eudicotyledons</taxon>
        <taxon>Gunneridae</taxon>
        <taxon>Pentapetalae</taxon>
        <taxon>asterids</taxon>
        <taxon>campanulids</taxon>
        <taxon>Apiales</taxon>
        <taxon>Apiaceae</taxon>
        <taxon>Apioideae</taxon>
        <taxon>apioid superclade</taxon>
        <taxon>Tordylieae</taxon>
        <taxon>Tordyliinae</taxon>
        <taxon>Heracleum</taxon>
    </lineage>
</organism>
<name>A0AAD8M762_9APIA</name>
<dbReference type="GO" id="GO:0005634">
    <property type="term" value="C:nucleus"/>
    <property type="evidence" value="ECO:0007669"/>
    <property type="project" value="InterPro"/>
</dbReference>
<dbReference type="PANTHER" id="PTHR36890:SF1">
    <property type="entry name" value="PROTEIN CYCLOPS"/>
    <property type="match status" value="1"/>
</dbReference>
<accession>A0AAD8M762</accession>
<proteinExistence type="predicted"/>